<name>A0A0F9T553_9ZZZZ</name>
<protein>
    <submittedName>
        <fullName evidence="1">Uncharacterized protein</fullName>
    </submittedName>
</protein>
<comment type="caution">
    <text evidence="1">The sequence shown here is derived from an EMBL/GenBank/DDBJ whole genome shotgun (WGS) entry which is preliminary data.</text>
</comment>
<sequence length="87" mass="10376">MNEYPCGECGKYTDLVGGVCSDCNRMMGEDQQRADELHYSLMAKCLQCEWLIDDYQCSEYRGMPVHFFRRQKYCKCFTPIDYNNSRW</sequence>
<dbReference type="EMBL" id="LAZR01000297">
    <property type="protein sequence ID" value="KKN76310.1"/>
    <property type="molecule type" value="Genomic_DNA"/>
</dbReference>
<accession>A0A0F9T553</accession>
<dbReference type="AlphaFoldDB" id="A0A0F9T553"/>
<organism evidence="1">
    <name type="scientific">marine sediment metagenome</name>
    <dbReference type="NCBI Taxonomy" id="412755"/>
    <lineage>
        <taxon>unclassified sequences</taxon>
        <taxon>metagenomes</taxon>
        <taxon>ecological metagenomes</taxon>
    </lineage>
</organism>
<evidence type="ECO:0000313" key="1">
    <source>
        <dbReference type="EMBL" id="KKN76310.1"/>
    </source>
</evidence>
<reference evidence="1" key="1">
    <citation type="journal article" date="2015" name="Nature">
        <title>Complex archaea that bridge the gap between prokaryotes and eukaryotes.</title>
        <authorList>
            <person name="Spang A."/>
            <person name="Saw J.H."/>
            <person name="Jorgensen S.L."/>
            <person name="Zaremba-Niedzwiedzka K."/>
            <person name="Martijn J."/>
            <person name="Lind A.E."/>
            <person name="van Eijk R."/>
            <person name="Schleper C."/>
            <person name="Guy L."/>
            <person name="Ettema T.J."/>
        </authorList>
    </citation>
    <scope>NUCLEOTIDE SEQUENCE</scope>
</reference>
<proteinExistence type="predicted"/>
<gene>
    <name evidence="1" type="ORF">LCGC14_0371620</name>
</gene>